<proteinExistence type="predicted"/>
<accession>A0A0V1KWP7</accession>
<evidence type="ECO:0000313" key="2">
    <source>
        <dbReference type="EMBL" id="KRZ51526.1"/>
    </source>
</evidence>
<organism evidence="2 3">
    <name type="scientific">Trichinella nativa</name>
    <dbReference type="NCBI Taxonomy" id="6335"/>
    <lineage>
        <taxon>Eukaryota</taxon>
        <taxon>Metazoa</taxon>
        <taxon>Ecdysozoa</taxon>
        <taxon>Nematoda</taxon>
        <taxon>Enoplea</taxon>
        <taxon>Dorylaimia</taxon>
        <taxon>Trichinellida</taxon>
        <taxon>Trichinellidae</taxon>
        <taxon>Trichinella</taxon>
    </lineage>
</organism>
<keyword evidence="3" id="KW-1185">Reference proteome</keyword>
<evidence type="ECO:0000256" key="1">
    <source>
        <dbReference type="SAM" id="MobiDB-lite"/>
    </source>
</evidence>
<dbReference type="EMBL" id="JYDW01000223">
    <property type="protein sequence ID" value="KRZ51526.1"/>
    <property type="molecule type" value="Genomic_DNA"/>
</dbReference>
<sequence length="66" mass="7205">MNLKIRVGYRRRHCGGREDVSATKSILYSVLTSIVGIKFQISSDRSSESTLETILGSGGPWNSSSD</sequence>
<comment type="caution">
    <text evidence="2">The sequence shown here is derived from an EMBL/GenBank/DDBJ whole genome shotgun (WGS) entry which is preliminary data.</text>
</comment>
<dbReference type="Proteomes" id="UP000054721">
    <property type="component" value="Unassembled WGS sequence"/>
</dbReference>
<feature type="region of interest" description="Disordered" evidence="1">
    <location>
        <begin position="46"/>
        <end position="66"/>
    </location>
</feature>
<reference evidence="2 3" key="1">
    <citation type="submission" date="2015-05" db="EMBL/GenBank/DDBJ databases">
        <title>Evolution of Trichinella species and genotypes.</title>
        <authorList>
            <person name="Korhonen P.K."/>
            <person name="Edoardo P."/>
            <person name="Giuseppe L.R."/>
            <person name="Gasser R.B."/>
        </authorList>
    </citation>
    <scope>NUCLEOTIDE SEQUENCE [LARGE SCALE GENOMIC DNA]</scope>
    <source>
        <strain evidence="2">ISS10</strain>
    </source>
</reference>
<name>A0A0V1KWP7_9BILA</name>
<evidence type="ECO:0000313" key="3">
    <source>
        <dbReference type="Proteomes" id="UP000054721"/>
    </source>
</evidence>
<dbReference type="AlphaFoldDB" id="A0A0V1KWP7"/>
<gene>
    <name evidence="2" type="ORF">T02_14808</name>
</gene>
<protein>
    <submittedName>
        <fullName evidence="2">Uncharacterized protein</fullName>
    </submittedName>
</protein>